<keyword evidence="2" id="KW-1185">Reference proteome</keyword>
<name>A0A078B7G1_STYLE</name>
<reference evidence="1 2" key="1">
    <citation type="submission" date="2014-06" db="EMBL/GenBank/DDBJ databases">
        <authorList>
            <person name="Swart Estienne"/>
        </authorList>
    </citation>
    <scope>NUCLEOTIDE SEQUENCE [LARGE SCALE GENOMIC DNA]</scope>
    <source>
        <strain evidence="1 2">130c</strain>
    </source>
</reference>
<dbReference type="EMBL" id="CCKQ01018211">
    <property type="protein sequence ID" value="CDW90156.1"/>
    <property type="molecule type" value="Genomic_DNA"/>
</dbReference>
<evidence type="ECO:0000313" key="2">
    <source>
        <dbReference type="Proteomes" id="UP000039865"/>
    </source>
</evidence>
<gene>
    <name evidence="1" type="primary">Contig5960.g6382</name>
    <name evidence="1" type="ORF">STYLEM_19297</name>
</gene>
<proteinExistence type="predicted"/>
<dbReference type="AlphaFoldDB" id="A0A078B7G1"/>
<dbReference type="Proteomes" id="UP000039865">
    <property type="component" value="Unassembled WGS sequence"/>
</dbReference>
<organism evidence="1 2">
    <name type="scientific">Stylonychia lemnae</name>
    <name type="common">Ciliate</name>
    <dbReference type="NCBI Taxonomy" id="5949"/>
    <lineage>
        <taxon>Eukaryota</taxon>
        <taxon>Sar</taxon>
        <taxon>Alveolata</taxon>
        <taxon>Ciliophora</taxon>
        <taxon>Intramacronucleata</taxon>
        <taxon>Spirotrichea</taxon>
        <taxon>Stichotrichia</taxon>
        <taxon>Sporadotrichida</taxon>
        <taxon>Oxytrichidae</taxon>
        <taxon>Stylonychinae</taxon>
        <taxon>Stylonychia</taxon>
    </lineage>
</organism>
<dbReference type="InParanoid" id="A0A078B7G1"/>
<accession>A0A078B7G1</accession>
<sequence>MKSFDGGGTQQIQKIKSFMKFKTQLICDQWEYKVHQKQGQHQKMLEIKKKNKLTINNGTNNSVPQLNFLKNNMKEESIFELELVSEKGYYYRISFSNVKDESGLPKDMLIPDTFEVYCEIRVVLPQNSK</sequence>
<evidence type="ECO:0000313" key="1">
    <source>
        <dbReference type="EMBL" id="CDW90156.1"/>
    </source>
</evidence>
<protein>
    <submittedName>
        <fullName evidence="1">Uncharacterized protein</fullName>
    </submittedName>
</protein>